<organism evidence="1 2">
    <name type="scientific">Necator americanus</name>
    <name type="common">Human hookworm</name>
    <dbReference type="NCBI Taxonomy" id="51031"/>
    <lineage>
        <taxon>Eukaryota</taxon>
        <taxon>Metazoa</taxon>
        <taxon>Ecdysozoa</taxon>
        <taxon>Nematoda</taxon>
        <taxon>Chromadorea</taxon>
        <taxon>Rhabditida</taxon>
        <taxon>Rhabditina</taxon>
        <taxon>Rhabditomorpha</taxon>
        <taxon>Strongyloidea</taxon>
        <taxon>Ancylostomatidae</taxon>
        <taxon>Bunostominae</taxon>
        <taxon>Necator</taxon>
    </lineage>
</organism>
<proteinExistence type="predicted"/>
<reference evidence="1 2" key="1">
    <citation type="submission" date="2023-08" db="EMBL/GenBank/DDBJ databases">
        <title>A Necator americanus chromosomal reference genome.</title>
        <authorList>
            <person name="Ilik V."/>
            <person name="Petrzelkova K.J."/>
            <person name="Pardy F."/>
            <person name="Fuh T."/>
            <person name="Niatou-Singa F.S."/>
            <person name="Gouil Q."/>
            <person name="Baker L."/>
            <person name="Ritchie M.E."/>
            <person name="Jex A.R."/>
            <person name="Gazzola D."/>
            <person name="Li H."/>
            <person name="Toshio Fujiwara R."/>
            <person name="Zhan B."/>
            <person name="Aroian R.V."/>
            <person name="Pafco B."/>
            <person name="Schwarz E.M."/>
        </authorList>
    </citation>
    <scope>NUCLEOTIDE SEQUENCE [LARGE SCALE GENOMIC DNA]</scope>
    <source>
        <strain evidence="1 2">Aroian</strain>
        <tissue evidence="1">Whole animal</tissue>
    </source>
</reference>
<name>A0ABR1DDV4_NECAM</name>
<dbReference type="EMBL" id="JAVFWL010000004">
    <property type="protein sequence ID" value="KAK6748649.1"/>
    <property type="molecule type" value="Genomic_DNA"/>
</dbReference>
<accession>A0ABR1DDV4</accession>
<gene>
    <name evidence="1" type="primary">Necator_chrIV.g14627</name>
    <name evidence="1" type="ORF">RB195_001332</name>
</gene>
<keyword evidence="2" id="KW-1185">Reference proteome</keyword>
<protein>
    <submittedName>
        <fullName evidence="1">Uncharacterized protein</fullName>
    </submittedName>
</protein>
<evidence type="ECO:0000313" key="2">
    <source>
        <dbReference type="Proteomes" id="UP001303046"/>
    </source>
</evidence>
<dbReference type="Proteomes" id="UP001303046">
    <property type="component" value="Unassembled WGS sequence"/>
</dbReference>
<comment type="caution">
    <text evidence="1">The sequence shown here is derived from an EMBL/GenBank/DDBJ whole genome shotgun (WGS) entry which is preliminary data.</text>
</comment>
<evidence type="ECO:0000313" key="1">
    <source>
        <dbReference type="EMBL" id="KAK6748649.1"/>
    </source>
</evidence>
<sequence>MDDNCALSPCGSQHRDNVSFHGSIMSPIVTDQTNPFDPTYDSVDGTKLSTNPKCFGQIQDQIYLISERGHKVYDLVSFKTPEKSVELFVEIRVHVWFFERIATPRSSSRCPLAHPKMATVATTTAAVRCDLDRDRRRHVHEFSECHLRDVLLLRFLLRVLTVWLVIYSEGFKNCYSNLFCSVTENNSKLLDFPTRFLPINV</sequence>